<reference evidence="4" key="1">
    <citation type="submission" date="2016-06" db="EMBL/GenBank/DDBJ databases">
        <title>Whole genome sequencing of Thermus brockianus strain GE-1.</title>
        <authorList>
            <person name="Schaefers C."/>
            <person name="Blank S."/>
            <person name="Wiebusch S."/>
            <person name="Elleuche S."/>
            <person name="Antranikian G."/>
        </authorList>
    </citation>
    <scope>NUCLEOTIDE SEQUENCE [LARGE SCALE GENOMIC DNA]</scope>
    <source>
        <strain evidence="4">GE-1</strain>
        <plasmid evidence="4">ptb1</plasmid>
    </source>
</reference>
<dbReference type="OrthoDB" id="27418at2"/>
<dbReference type="PROSITE" id="PS50966">
    <property type="entry name" value="ZF_SWIM"/>
    <property type="match status" value="1"/>
</dbReference>
<protein>
    <recommendedName>
        <fullName evidence="2">SWIM-type domain-containing protein</fullName>
    </recommendedName>
</protein>
<dbReference type="GO" id="GO:0008270">
    <property type="term" value="F:zinc ion binding"/>
    <property type="evidence" value="ECO:0007669"/>
    <property type="project" value="UniProtKB-KW"/>
</dbReference>
<evidence type="ECO:0000259" key="2">
    <source>
        <dbReference type="PROSITE" id="PS50966"/>
    </source>
</evidence>
<proteinExistence type="predicted"/>
<dbReference type="Pfam" id="PF04434">
    <property type="entry name" value="SWIM"/>
    <property type="match status" value="1"/>
</dbReference>
<dbReference type="EMBL" id="CP016313">
    <property type="protein sequence ID" value="APD10466.1"/>
    <property type="molecule type" value="Genomic_DNA"/>
</dbReference>
<geneLocation type="plasmid" evidence="4">
    <name>ptb1</name>
</geneLocation>
<keyword evidence="1" id="KW-0479">Metal-binding</keyword>
<dbReference type="Proteomes" id="UP000182993">
    <property type="component" value="Plasmid pTB1"/>
</dbReference>
<dbReference type="InterPro" id="IPR007527">
    <property type="entry name" value="Znf_SWIM"/>
</dbReference>
<feature type="domain" description="SWIM-type" evidence="2">
    <location>
        <begin position="41"/>
        <end position="74"/>
    </location>
</feature>
<name>A0A1J0LWF1_THEBO</name>
<sequence length="93" mass="10066">MLAFLDKLKKAEALLKEEKLLPVMGCKDLFVVEGQEGKGHYLVDLGAETCTCPAWTQGKSRPCKHPLAAVLHLWREGGRTGHATRAVGEGPVA</sequence>
<organism evidence="3 4">
    <name type="scientific">Thermus brockianus</name>
    <dbReference type="NCBI Taxonomy" id="56956"/>
    <lineage>
        <taxon>Bacteria</taxon>
        <taxon>Thermotogati</taxon>
        <taxon>Deinococcota</taxon>
        <taxon>Deinococci</taxon>
        <taxon>Thermales</taxon>
        <taxon>Thermaceae</taxon>
        <taxon>Thermus</taxon>
    </lineage>
</organism>
<gene>
    <name evidence="3" type="ORF">A0O31_02441</name>
</gene>
<accession>A0A1J0LWF1</accession>
<evidence type="ECO:0000313" key="4">
    <source>
        <dbReference type="Proteomes" id="UP000182993"/>
    </source>
</evidence>
<dbReference type="KEGG" id="tbc:A0O31_02441"/>
<keyword evidence="1" id="KW-0862">Zinc</keyword>
<dbReference type="RefSeq" id="WP_071678151.1">
    <property type="nucleotide sequence ID" value="NZ_CP016313.1"/>
</dbReference>
<evidence type="ECO:0000256" key="1">
    <source>
        <dbReference type="PROSITE-ProRule" id="PRU00325"/>
    </source>
</evidence>
<dbReference type="AlphaFoldDB" id="A0A1J0LWF1"/>
<keyword evidence="3" id="KW-0614">Plasmid</keyword>
<evidence type="ECO:0000313" key="3">
    <source>
        <dbReference type="EMBL" id="APD10466.1"/>
    </source>
</evidence>
<keyword evidence="1" id="KW-0863">Zinc-finger</keyword>